<accession>A0A4P9WJY6</accession>
<dbReference type="AlphaFoldDB" id="A0A4P9WJY6"/>
<feature type="compositionally biased region" description="Polar residues" evidence="1">
    <location>
        <begin position="29"/>
        <end position="40"/>
    </location>
</feature>
<dbReference type="Proteomes" id="UP000269721">
    <property type="component" value="Unassembled WGS sequence"/>
</dbReference>
<protein>
    <submittedName>
        <fullName evidence="2">Uncharacterized protein</fullName>
    </submittedName>
</protein>
<keyword evidence="3" id="KW-1185">Reference proteome</keyword>
<reference evidence="3" key="1">
    <citation type="journal article" date="2018" name="Nat. Microbiol.">
        <title>Leveraging single-cell genomics to expand the fungal tree of life.</title>
        <authorList>
            <person name="Ahrendt S.R."/>
            <person name="Quandt C.A."/>
            <person name="Ciobanu D."/>
            <person name="Clum A."/>
            <person name="Salamov A."/>
            <person name="Andreopoulos B."/>
            <person name="Cheng J.F."/>
            <person name="Woyke T."/>
            <person name="Pelin A."/>
            <person name="Henrissat B."/>
            <person name="Reynolds N.K."/>
            <person name="Benny G.L."/>
            <person name="Smith M.E."/>
            <person name="James T.Y."/>
            <person name="Grigoriev I.V."/>
        </authorList>
    </citation>
    <scope>NUCLEOTIDE SEQUENCE [LARGE SCALE GENOMIC DNA]</scope>
</reference>
<evidence type="ECO:0000313" key="2">
    <source>
        <dbReference type="EMBL" id="RKO92283.1"/>
    </source>
</evidence>
<dbReference type="EMBL" id="KZ994703">
    <property type="protein sequence ID" value="RKO92283.1"/>
    <property type="molecule type" value="Genomic_DNA"/>
</dbReference>
<evidence type="ECO:0000256" key="1">
    <source>
        <dbReference type="SAM" id="MobiDB-lite"/>
    </source>
</evidence>
<evidence type="ECO:0000313" key="3">
    <source>
        <dbReference type="Proteomes" id="UP000269721"/>
    </source>
</evidence>
<gene>
    <name evidence="2" type="ORF">BDK51DRAFT_43712</name>
</gene>
<name>A0A4P9WJY6_9FUNG</name>
<feature type="region of interest" description="Disordered" evidence="1">
    <location>
        <begin position="1"/>
        <end position="42"/>
    </location>
</feature>
<organism evidence="2 3">
    <name type="scientific">Blyttiomyces helicus</name>
    <dbReference type="NCBI Taxonomy" id="388810"/>
    <lineage>
        <taxon>Eukaryota</taxon>
        <taxon>Fungi</taxon>
        <taxon>Fungi incertae sedis</taxon>
        <taxon>Chytridiomycota</taxon>
        <taxon>Chytridiomycota incertae sedis</taxon>
        <taxon>Chytridiomycetes</taxon>
        <taxon>Chytridiomycetes incertae sedis</taxon>
        <taxon>Blyttiomyces</taxon>
    </lineage>
</organism>
<proteinExistence type="predicted"/>
<sequence length="338" mass="36237">MAPYVCSEHQAKTSNTLPHNNMGVRHSPVSGTTANASIGPSPSLVPTDLTTDLLVRALARSSSSVVLEPTLVGPAAIGAGNKVQHISDTQGCEGDVGLECDGGGYIPDEQCNRDYIAKLDEGLATTNARLAGMQLSHQLVTLELIVAPVAPYTAPPPLYTVPASTLPDPVTKSTLPRSSALSQGTCRPTFLDDVNNYNNALDTTTFDAFTKSVDALVTWGYLPSSAGIRIGSDQFGWEEKGVHSQLYLIQAHWRTKPSSALLQRHFLQASGQLDITGGLPLPRDLSRRCHSFQTVQPLKQSIVHRPQLRCCVCEFPPPARVSPNPELAQCPSSLQLHC</sequence>